<evidence type="ECO:0000256" key="1">
    <source>
        <dbReference type="SAM" id="MobiDB-lite"/>
    </source>
</evidence>
<sequence>MKKLLVICALLIALPQPLWAADCNEKACIDVYTQDGKIVIEGRKGTGPKSTEAVTPKPAVTQKPTPKPSQKPQVTPTQKPKVLTTKKPVVVKPRIVKKPTPGATKAATSLSDKLVEMLPTAGIAYSPSFQPLIKVPVFFWSDVPEVINKKISIVGEVVEVQLKPTFIWHYGDGVIYPTRKVGASYPDGEIQHSYSNPGHYLIELITIWSGEFTVQGVKARIPGDIKTVSVLPITVVAAPSRFTSPVNYLR</sequence>
<feature type="region of interest" description="Disordered" evidence="1">
    <location>
        <begin position="41"/>
        <end position="80"/>
    </location>
</feature>
<organism evidence="3">
    <name type="scientific">freshwater metagenome</name>
    <dbReference type="NCBI Taxonomy" id="449393"/>
    <lineage>
        <taxon>unclassified sequences</taxon>
        <taxon>metagenomes</taxon>
        <taxon>ecological metagenomes</taxon>
    </lineage>
</organism>
<proteinExistence type="predicted"/>
<dbReference type="InterPro" id="IPR000601">
    <property type="entry name" value="PKD_dom"/>
</dbReference>
<feature type="domain" description="PKD" evidence="2">
    <location>
        <begin position="165"/>
        <end position="204"/>
    </location>
</feature>
<protein>
    <submittedName>
        <fullName evidence="3">Unannotated protein</fullName>
    </submittedName>
</protein>
<gene>
    <name evidence="3" type="ORF">UFOPK2827_00508</name>
</gene>
<feature type="compositionally biased region" description="Low complexity" evidence="1">
    <location>
        <begin position="60"/>
        <end position="80"/>
    </location>
</feature>
<accession>A0A6J6TRB7</accession>
<dbReference type="PROSITE" id="PS50093">
    <property type="entry name" value="PKD"/>
    <property type="match status" value="1"/>
</dbReference>
<dbReference type="EMBL" id="CAEZZE010000070">
    <property type="protein sequence ID" value="CAB4750082.1"/>
    <property type="molecule type" value="Genomic_DNA"/>
</dbReference>
<name>A0A6J6TRB7_9ZZZZ</name>
<reference evidence="3" key="1">
    <citation type="submission" date="2020-05" db="EMBL/GenBank/DDBJ databases">
        <authorList>
            <person name="Chiriac C."/>
            <person name="Salcher M."/>
            <person name="Ghai R."/>
            <person name="Kavagutti S V."/>
        </authorList>
    </citation>
    <scope>NUCLEOTIDE SEQUENCE</scope>
</reference>
<evidence type="ECO:0000313" key="3">
    <source>
        <dbReference type="EMBL" id="CAB4750082.1"/>
    </source>
</evidence>
<evidence type="ECO:0000259" key="2">
    <source>
        <dbReference type="PROSITE" id="PS50093"/>
    </source>
</evidence>
<dbReference type="AlphaFoldDB" id="A0A6J6TRB7"/>